<reference evidence="3" key="1">
    <citation type="submission" date="2016-06" db="EMBL/GenBank/DDBJ databases">
        <title>Parallel loss of symbiosis genes in relatives of nitrogen-fixing non-legume Parasponia.</title>
        <authorList>
            <person name="Van Velzen R."/>
            <person name="Holmer R."/>
            <person name="Bu F."/>
            <person name="Rutten L."/>
            <person name="Van Zeijl A."/>
            <person name="Liu W."/>
            <person name="Santuari L."/>
            <person name="Cao Q."/>
            <person name="Sharma T."/>
            <person name="Shen D."/>
            <person name="Roswanjaya Y."/>
            <person name="Wardhani T."/>
            <person name="Kalhor M.S."/>
            <person name="Jansen J."/>
            <person name="Van den Hoogen J."/>
            <person name="Gungor B."/>
            <person name="Hartog M."/>
            <person name="Hontelez J."/>
            <person name="Verver J."/>
            <person name="Yang W.-C."/>
            <person name="Schijlen E."/>
            <person name="Repin R."/>
            <person name="Schilthuizen M."/>
            <person name="Schranz E."/>
            <person name="Heidstra R."/>
            <person name="Miyata K."/>
            <person name="Fedorova E."/>
            <person name="Kohlen W."/>
            <person name="Bisseling T."/>
            <person name="Smit S."/>
            <person name="Geurts R."/>
        </authorList>
    </citation>
    <scope>NUCLEOTIDE SEQUENCE [LARGE SCALE GENOMIC DNA]</scope>
    <source>
        <strain evidence="3">cv. RG33-2</strain>
    </source>
</reference>
<name>A0A2P5F544_TREOI</name>
<comment type="caution">
    <text evidence="2">The sequence shown here is derived from an EMBL/GenBank/DDBJ whole genome shotgun (WGS) entry which is preliminary data.</text>
</comment>
<feature type="region of interest" description="Disordered" evidence="1">
    <location>
        <begin position="17"/>
        <end position="65"/>
    </location>
</feature>
<evidence type="ECO:0000313" key="2">
    <source>
        <dbReference type="EMBL" id="PON92894.1"/>
    </source>
</evidence>
<sequence>MHWWLRRPSPLHTMLPYATIPTPPSGTSPTLRPPDSNTLPPSPITSSTATTFFPSPSSSPSVLSYSSLSSSASISIIFSLLRAWQELNSIN</sequence>
<dbReference type="AlphaFoldDB" id="A0A2P5F544"/>
<evidence type="ECO:0000256" key="1">
    <source>
        <dbReference type="SAM" id="MobiDB-lite"/>
    </source>
</evidence>
<evidence type="ECO:0000313" key="3">
    <source>
        <dbReference type="Proteomes" id="UP000237000"/>
    </source>
</evidence>
<protein>
    <submittedName>
        <fullName evidence="2">Uncharacterized protein</fullName>
    </submittedName>
</protein>
<organism evidence="2 3">
    <name type="scientific">Trema orientale</name>
    <name type="common">Charcoal tree</name>
    <name type="synonym">Celtis orientalis</name>
    <dbReference type="NCBI Taxonomy" id="63057"/>
    <lineage>
        <taxon>Eukaryota</taxon>
        <taxon>Viridiplantae</taxon>
        <taxon>Streptophyta</taxon>
        <taxon>Embryophyta</taxon>
        <taxon>Tracheophyta</taxon>
        <taxon>Spermatophyta</taxon>
        <taxon>Magnoliopsida</taxon>
        <taxon>eudicotyledons</taxon>
        <taxon>Gunneridae</taxon>
        <taxon>Pentapetalae</taxon>
        <taxon>rosids</taxon>
        <taxon>fabids</taxon>
        <taxon>Rosales</taxon>
        <taxon>Cannabaceae</taxon>
        <taxon>Trema</taxon>
    </lineage>
</organism>
<dbReference type="InParanoid" id="A0A2P5F544"/>
<dbReference type="Proteomes" id="UP000237000">
    <property type="component" value="Unassembled WGS sequence"/>
</dbReference>
<proteinExistence type="predicted"/>
<accession>A0A2P5F544</accession>
<dbReference type="EMBL" id="JXTC01000061">
    <property type="protein sequence ID" value="PON92894.1"/>
    <property type="molecule type" value="Genomic_DNA"/>
</dbReference>
<feature type="compositionally biased region" description="Low complexity" evidence="1">
    <location>
        <begin position="44"/>
        <end position="65"/>
    </location>
</feature>
<keyword evidence="3" id="KW-1185">Reference proteome</keyword>
<gene>
    <name evidence="2" type="ORF">TorRG33x02_111730</name>
</gene>